<comment type="caution">
    <text evidence="2">The sequence shown here is derived from an EMBL/GenBank/DDBJ whole genome shotgun (WGS) entry which is preliminary data.</text>
</comment>
<evidence type="ECO:0000313" key="3">
    <source>
        <dbReference type="Proteomes" id="UP001148455"/>
    </source>
</evidence>
<dbReference type="Proteomes" id="UP001148455">
    <property type="component" value="Unassembled WGS sequence"/>
</dbReference>
<dbReference type="CDD" id="cd18785">
    <property type="entry name" value="SF2_C"/>
    <property type="match status" value="1"/>
</dbReference>
<evidence type="ECO:0000313" key="2">
    <source>
        <dbReference type="EMBL" id="MCZ7695216.1"/>
    </source>
</evidence>
<dbReference type="SUPFAM" id="SSF52540">
    <property type="entry name" value="P-loop containing nucleoside triphosphate hydrolases"/>
    <property type="match status" value="2"/>
</dbReference>
<dbReference type="EMBL" id="JAPZED010000027">
    <property type="protein sequence ID" value="MCZ7695216.1"/>
    <property type="molecule type" value="Genomic_DNA"/>
</dbReference>
<keyword evidence="2" id="KW-0547">Nucleotide-binding</keyword>
<dbReference type="InterPro" id="IPR001650">
    <property type="entry name" value="Helicase_C-like"/>
</dbReference>
<dbReference type="GO" id="GO:0004386">
    <property type="term" value="F:helicase activity"/>
    <property type="evidence" value="ECO:0007669"/>
    <property type="project" value="UniProtKB-KW"/>
</dbReference>
<name>A0A9X3HHH1_MEDGN</name>
<proteinExistence type="predicted"/>
<reference evidence="2" key="1">
    <citation type="submission" date="2022-12" db="EMBL/GenBank/DDBJ databases">
        <title>Genome of R. gnavus strain RSHDN_123.</title>
        <authorList>
            <person name="Abdugheni R."/>
        </authorList>
    </citation>
    <scope>NUCLEOTIDE SEQUENCE</scope>
    <source>
        <strain evidence="2">RSHDN_123</strain>
    </source>
</reference>
<keyword evidence="2" id="KW-0067">ATP-binding</keyword>
<dbReference type="RefSeq" id="WP_269763096.1">
    <property type="nucleotide sequence ID" value="NZ_JAPZEC010000027.1"/>
</dbReference>
<accession>A0A9X3HHH1</accession>
<keyword evidence="2" id="KW-0378">Hydrolase</keyword>
<sequence length="1144" mass="130784">MDDNRREQLKNFIEREFIGPDPIDWPGLQQENGEEILISDPPRTRYIAGILFPVGAKESNNDDSSKGDTDIVIEDEQGENVTNSEVQSDDYYEFLEDAEELIDRSNAFCQSAMSITVAIKDSDCISVFVSAGTYKKRMGILPGKENEVVQYVRNPISWESDNFLELPSKAIPLKKYKVGDTDLCVDITFRYKRTGFSIYTFTLENTKTMVANRINDEDCYFQVKMRLNSQEGFHYMPEGQRINADDDYMSNLLLYRRVKNYAIGHGCAAEWNDLEDDVRWIETAVFPSYEVKPIVPSVITGVNLSMLDMSQDDKFVDVITQLGLLCDKYEEWIATLERRRRTLDRDLLSTADRHIINCKKCLKRMKKGVNLLASDSNVKKAFQWMNKAMLMQQLHYGMPLQTWVYDGDDGMELQKPLPVMPDISDDSTWYNKQRRVYGEWRPFQLAFILMNLESMNNRESDERNIVDLIWFPTGGGKTEAYLGLSAYTIFIRRIHNKSNSGTAILMRYTLRLLTAQQYERAAAVICACEIIREENAAVLGNEEISIGLWVGGDTTPNHQKDAVNKFNDLKAHRSNSNPFVMLKCPWCGAQMGVVDLDGGKRRQLPGYKILDGPRKTKKFIYKCSNRENDCYFSKRKSGLPLYIIDDDIYEKKPTLILGTVDKFAMLPYRPEAQGIFGFNKDGIKITSPDLIIQDELHLISGPLGSMVGHYETMINDLCTEVSHNGKITPKIIASTATISRAKEQCHALYGCSTDAVFQFPPAGLDAGDSFFANEDKQKNGRKYVGILASASPSDATTAIRLYAALLYAVKTMQVDDEEQRDPYWTNVGYYNSIRELGQAQTWIKADIDQHLDVMYKRRYDDKRFNQEEYRAYRRYIWRDEELTSRVPGDMVTASLANLNIKYSPELNEDGKVKEYPIDICLATNMISVGLDVQRLGLMTVAGQPKTTSEYIQATSRVGRNATDAPGEIFVLYRPGRPRDKSYYEQFKLYHSKLYCFVEPTSVTPFSSPVRDRALHAIIVGMLRLESGEQFNENPPGFPKPELVEHVKAVVEKRVRDIEPDEVEDTMKRLQDRLNSWEDWNPARWTPQKNYDGTMGNAVPLIYSSSDKPNPVWDKRGFGTPTSMRSVDASCEAKVLLNRYIERDE</sequence>
<gene>
    <name evidence="2" type="ORF">O8D18_14545</name>
</gene>
<protein>
    <submittedName>
        <fullName evidence="2">Helicase-related protein</fullName>
    </submittedName>
</protein>
<dbReference type="AlphaFoldDB" id="A0A9X3HHH1"/>
<organism evidence="2 3">
    <name type="scientific">Mediterraneibacter gnavus</name>
    <name type="common">Ruminococcus gnavus</name>
    <dbReference type="NCBI Taxonomy" id="33038"/>
    <lineage>
        <taxon>Bacteria</taxon>
        <taxon>Bacillati</taxon>
        <taxon>Bacillota</taxon>
        <taxon>Clostridia</taxon>
        <taxon>Lachnospirales</taxon>
        <taxon>Lachnospiraceae</taxon>
        <taxon>Mediterraneibacter</taxon>
    </lineage>
</organism>
<dbReference type="Pfam" id="PF00271">
    <property type="entry name" value="Helicase_C"/>
    <property type="match status" value="1"/>
</dbReference>
<keyword evidence="2" id="KW-0347">Helicase</keyword>
<feature type="domain" description="Helicase C-terminal" evidence="1">
    <location>
        <begin position="916"/>
        <end position="960"/>
    </location>
</feature>
<dbReference type="Gene3D" id="3.40.50.300">
    <property type="entry name" value="P-loop containing nucleotide triphosphate hydrolases"/>
    <property type="match status" value="2"/>
</dbReference>
<evidence type="ECO:0000259" key="1">
    <source>
        <dbReference type="Pfam" id="PF00271"/>
    </source>
</evidence>
<dbReference type="InterPro" id="IPR027417">
    <property type="entry name" value="P-loop_NTPase"/>
</dbReference>